<dbReference type="EMBL" id="CP042425">
    <property type="protein sequence ID" value="QEL16131.1"/>
    <property type="molecule type" value="Genomic_DNA"/>
</dbReference>
<name>A0A5C1AA99_9BACT</name>
<dbReference type="RefSeq" id="WP_149110893.1">
    <property type="nucleotide sequence ID" value="NZ_CP042425.1"/>
</dbReference>
<dbReference type="KEGG" id="lrs:PX52LOC_03070"/>
<dbReference type="AlphaFoldDB" id="A0A5C1AA99"/>
<feature type="region of interest" description="Disordered" evidence="1">
    <location>
        <begin position="1"/>
        <end position="65"/>
    </location>
</feature>
<reference evidence="3" key="1">
    <citation type="submission" date="2019-08" db="EMBL/GenBank/DDBJ databases">
        <title>Limnoglobus roseus gen. nov., sp. nov., a novel freshwater planctomycete with a giant genome from the family Gemmataceae.</title>
        <authorList>
            <person name="Kulichevskaya I.S."/>
            <person name="Naumoff D.G."/>
            <person name="Miroshnikov K."/>
            <person name="Ivanova A."/>
            <person name="Philippov D.A."/>
            <person name="Hakobyan A."/>
            <person name="Rijpstra I.C."/>
            <person name="Sinninghe Damste J.S."/>
            <person name="Liesack W."/>
            <person name="Dedysh S.N."/>
        </authorList>
    </citation>
    <scope>NUCLEOTIDE SEQUENCE [LARGE SCALE GENOMIC DNA]</scope>
    <source>
        <strain evidence="3">PX52</strain>
    </source>
</reference>
<evidence type="ECO:0000313" key="3">
    <source>
        <dbReference type="Proteomes" id="UP000324974"/>
    </source>
</evidence>
<evidence type="ECO:0000256" key="1">
    <source>
        <dbReference type="SAM" id="MobiDB-lite"/>
    </source>
</evidence>
<evidence type="ECO:0000313" key="2">
    <source>
        <dbReference type="EMBL" id="QEL16131.1"/>
    </source>
</evidence>
<organism evidence="2 3">
    <name type="scientific">Limnoglobus roseus</name>
    <dbReference type="NCBI Taxonomy" id="2598579"/>
    <lineage>
        <taxon>Bacteria</taxon>
        <taxon>Pseudomonadati</taxon>
        <taxon>Planctomycetota</taxon>
        <taxon>Planctomycetia</taxon>
        <taxon>Gemmatales</taxon>
        <taxon>Gemmataceae</taxon>
        <taxon>Limnoglobus</taxon>
    </lineage>
</organism>
<feature type="compositionally biased region" description="Pro residues" evidence="1">
    <location>
        <begin position="24"/>
        <end position="65"/>
    </location>
</feature>
<proteinExistence type="predicted"/>
<protein>
    <submittedName>
        <fullName evidence="2">LysM peptidoglycan-binding domain-containing protein</fullName>
    </submittedName>
</protein>
<accession>A0A5C1AA99</accession>
<dbReference type="Proteomes" id="UP000324974">
    <property type="component" value="Chromosome"/>
</dbReference>
<keyword evidence="3" id="KW-1185">Reference proteome</keyword>
<gene>
    <name evidence="2" type="ORF">PX52LOC_03070</name>
</gene>
<sequence>MSSDNKVNLDPVPVTPRPELPKVPELPPLAALPPLPAPVAPAPKPIALTPQPPAPAAPPPAVDPAPQPLPPLAEAGWLPETVAQYLRPTRTKGVIAAGVLSLLGGAGTVRYFWPAKTPATAELTPKPAAPLPETTNGTSGHAATEFKKIETSPVVAPKPAGPVEVATLTLAPPTQPATPPQLKIDLPVPSSTAIPPIPDLIRVEGTAPALPVPNIEVKLPDISPTGGVVPPAPPALALPSTTTPAPVADPAKLAAPPLSLPTTPTVTTPPATLPLPTVAETPKAEIKPELPNLNPLPVPTGPAPAAVPTGPAPVPVPQPQDIGVPKLPDLAAPPKVDLTPPVPKIDVAAPPKLDLTPPAVTVAPLDLKPTPAPLDVKPTPAPLDIKPTPAPLDIKPTPAVAPTLEMPNVGVPAATTPPAPAVTGAKTDYDVDLHYVKGGDSWAAVSKQYYGDERYAEALKGYNQNAALTQLQRAEVPPIHVLRKNFANAIGKPPEKATEWGAIQTSGATDRPTAEPRRATGGGYKTYVIPAGGKSIKDIAADAYGDERYWGTVWESNPKLTPDKPIPEGTKIFLTSQSKIGE</sequence>
<dbReference type="PRINTS" id="PR01217">
    <property type="entry name" value="PRICHEXTENSN"/>
</dbReference>